<dbReference type="Gene3D" id="4.10.240.10">
    <property type="entry name" value="Zn(2)-C6 fungal-type DNA-binding domain"/>
    <property type="match status" value="1"/>
</dbReference>
<evidence type="ECO:0000259" key="4">
    <source>
        <dbReference type="PROSITE" id="PS50048"/>
    </source>
</evidence>
<dbReference type="PROSITE" id="PS50048">
    <property type="entry name" value="ZN2_CY6_FUNGAL_2"/>
    <property type="match status" value="1"/>
</dbReference>
<dbReference type="InterPro" id="IPR021858">
    <property type="entry name" value="Fun_TF"/>
</dbReference>
<dbReference type="GO" id="GO:0000976">
    <property type="term" value="F:transcription cis-regulatory region binding"/>
    <property type="evidence" value="ECO:0007669"/>
    <property type="project" value="TreeGrafter"/>
</dbReference>
<accession>A0A162K2R9</accession>
<feature type="compositionally biased region" description="Basic residues" evidence="3">
    <location>
        <begin position="30"/>
        <end position="40"/>
    </location>
</feature>
<feature type="region of interest" description="Disordered" evidence="3">
    <location>
        <begin position="1"/>
        <end position="40"/>
    </location>
</feature>
<comment type="caution">
    <text evidence="5">The sequence shown here is derived from an EMBL/GenBank/DDBJ whole genome shotgun (WGS) entry which is preliminary data.</text>
</comment>
<dbReference type="EMBL" id="AZGY01000002">
    <property type="protein sequence ID" value="OAA32276.1"/>
    <property type="molecule type" value="Genomic_DNA"/>
</dbReference>
<dbReference type="InterPro" id="IPR001138">
    <property type="entry name" value="Zn2Cys6_DnaBD"/>
</dbReference>
<feature type="region of interest" description="Disordered" evidence="3">
    <location>
        <begin position="216"/>
        <end position="258"/>
    </location>
</feature>
<sequence>MQPDGQQSQSGLTRAGRPQSTNADEDGKGKKPAAKKRTKTGCLTCRKRRIKCDETKPRCKNCIKSKRPCEGYTQRVVFKDPANLGAHHDHFGQPVYLPGSRHHAPGFDHAADHAAAQASLQPIAPRPTSYGTSQRQPLSLAIQHAQMLHQQIGQPSYTSSAAYVPIPNPLLGPEASASQDFNAGIASHALLRSSFGSEQLLPESQLEPVGEPGLQLRQSSQTHRLQQYDAATAGQDDDLSLDESDDEPPDLQDFVDGGNRNILKPYARGGPEARTFSAFAQNYALSEYMDYAYSSELRRQDMQTIFMHFVSVTGPTMSLYERNPAAVAPGVRFHADAPLDNNLWSYTFPLLSINHPGLFHAIMAIASLQIATLQGTPATAALRHYHCSIRRNARNVSTPVRNTKHTTVATTLILAYFEVWSSDHTKWCNHLLGARLLFKQIPLRRMSRMYLPVKRMSLVNEFPNPPAVGPRHDPADLDYNILSTITGGQVTAEDYGLQDGQPLGEEWQWVTPKDIENYEILRDLFWWYAKMDVYQSMLGGTKLFMEYEEWTQCPPRAPLSSIHAIYGTYDHLILLLGRLASFSSKDLSRKRKAFRTKGGSFRGGSSPSQFPGIVPTLGKFHAPMGFNAPTMYSDESDSPGDSATPESNESAEQEWESIRQAFETFEHHLDPRFGPLDCEYVERRETPFGTALQYRTYSVAGIWMNYYMGLIHLYRSRPNMPPAAMQAAGMAAPSTAGYAIQIGRIAAGLIDDCSSKTDISTTLAAALIESSFCLFVAAVQSARKIAIGCESAWNKVAQLGHGPEYQRPKHLVDIPVSVWMNPRKLDQRIRDLDRTDEARLVLRQSEQTNLALGLLGVETDLEVLDLKEDC</sequence>
<dbReference type="GO" id="GO:0005634">
    <property type="term" value="C:nucleus"/>
    <property type="evidence" value="ECO:0007669"/>
    <property type="project" value="UniProtKB-SubCell"/>
</dbReference>
<gene>
    <name evidence="5" type="ORF">AAL_01608</name>
</gene>
<dbReference type="Proteomes" id="UP000078544">
    <property type="component" value="Unassembled WGS sequence"/>
</dbReference>
<protein>
    <submittedName>
        <fullName evidence="5">Zn(2)-C6 fungal-type DNA-binding domain protein</fullName>
    </submittedName>
</protein>
<feature type="compositionally biased region" description="Polar residues" evidence="3">
    <location>
        <begin position="639"/>
        <end position="648"/>
    </location>
</feature>
<dbReference type="PANTHER" id="PTHR37534:SF23">
    <property type="entry name" value="ZN(II)2CYS6 TRANSCRIPTION FACTOR (EUROFUNG)"/>
    <property type="match status" value="1"/>
</dbReference>
<feature type="compositionally biased region" description="Polar residues" evidence="3">
    <location>
        <begin position="216"/>
        <end position="225"/>
    </location>
</feature>
<name>A0A162K2R9_9HYPO</name>
<dbReference type="SMART" id="SM00066">
    <property type="entry name" value="GAL4"/>
    <property type="match status" value="1"/>
</dbReference>
<dbReference type="OrthoDB" id="5391043at2759"/>
<comment type="subcellular location">
    <subcellularLocation>
        <location evidence="1">Nucleus</location>
    </subcellularLocation>
</comment>
<organism evidence="5 6">
    <name type="scientific">Moelleriella libera RCEF 2490</name>
    <dbReference type="NCBI Taxonomy" id="1081109"/>
    <lineage>
        <taxon>Eukaryota</taxon>
        <taxon>Fungi</taxon>
        <taxon>Dikarya</taxon>
        <taxon>Ascomycota</taxon>
        <taxon>Pezizomycotina</taxon>
        <taxon>Sordariomycetes</taxon>
        <taxon>Hypocreomycetidae</taxon>
        <taxon>Hypocreales</taxon>
        <taxon>Clavicipitaceae</taxon>
        <taxon>Moelleriella</taxon>
    </lineage>
</organism>
<dbReference type="PROSITE" id="PS00463">
    <property type="entry name" value="ZN2_CY6_FUNGAL_1"/>
    <property type="match status" value="1"/>
</dbReference>
<dbReference type="STRING" id="1081109.A0A162K2R9"/>
<keyword evidence="2" id="KW-0539">Nucleus</keyword>
<proteinExistence type="predicted"/>
<dbReference type="SUPFAM" id="SSF57701">
    <property type="entry name" value="Zn2/Cys6 DNA-binding domain"/>
    <property type="match status" value="1"/>
</dbReference>
<dbReference type="PANTHER" id="PTHR37534">
    <property type="entry name" value="TRANSCRIPTIONAL ACTIVATOR PROTEIN UGA3"/>
    <property type="match status" value="1"/>
</dbReference>
<evidence type="ECO:0000313" key="6">
    <source>
        <dbReference type="Proteomes" id="UP000078544"/>
    </source>
</evidence>
<dbReference type="CDD" id="cd00067">
    <property type="entry name" value="GAL4"/>
    <property type="match status" value="1"/>
</dbReference>
<dbReference type="AlphaFoldDB" id="A0A162K2R9"/>
<dbReference type="Pfam" id="PF11951">
    <property type="entry name" value="Fungal_trans_2"/>
    <property type="match status" value="1"/>
</dbReference>
<feature type="compositionally biased region" description="Acidic residues" evidence="3">
    <location>
        <begin position="235"/>
        <end position="250"/>
    </location>
</feature>
<dbReference type="Pfam" id="PF00172">
    <property type="entry name" value="Zn_clus"/>
    <property type="match status" value="1"/>
</dbReference>
<keyword evidence="5" id="KW-0238">DNA-binding</keyword>
<dbReference type="GO" id="GO:0008270">
    <property type="term" value="F:zinc ion binding"/>
    <property type="evidence" value="ECO:0007669"/>
    <property type="project" value="InterPro"/>
</dbReference>
<dbReference type="InterPro" id="IPR036864">
    <property type="entry name" value="Zn2-C6_fun-type_DNA-bd_sf"/>
</dbReference>
<feature type="domain" description="Zn(2)-C6 fungal-type" evidence="4">
    <location>
        <begin position="41"/>
        <end position="69"/>
    </location>
</feature>
<keyword evidence="6" id="KW-1185">Reference proteome</keyword>
<evidence type="ECO:0000256" key="1">
    <source>
        <dbReference type="ARBA" id="ARBA00004123"/>
    </source>
</evidence>
<evidence type="ECO:0000313" key="5">
    <source>
        <dbReference type="EMBL" id="OAA32276.1"/>
    </source>
</evidence>
<dbReference type="GO" id="GO:0000981">
    <property type="term" value="F:DNA-binding transcription factor activity, RNA polymerase II-specific"/>
    <property type="evidence" value="ECO:0007669"/>
    <property type="project" value="InterPro"/>
</dbReference>
<feature type="region of interest" description="Disordered" evidence="3">
    <location>
        <begin position="631"/>
        <end position="655"/>
    </location>
</feature>
<evidence type="ECO:0000256" key="2">
    <source>
        <dbReference type="ARBA" id="ARBA00023242"/>
    </source>
</evidence>
<evidence type="ECO:0000256" key="3">
    <source>
        <dbReference type="SAM" id="MobiDB-lite"/>
    </source>
</evidence>
<dbReference type="GO" id="GO:0045944">
    <property type="term" value="P:positive regulation of transcription by RNA polymerase II"/>
    <property type="evidence" value="ECO:0007669"/>
    <property type="project" value="TreeGrafter"/>
</dbReference>
<feature type="compositionally biased region" description="Polar residues" evidence="3">
    <location>
        <begin position="1"/>
        <end position="22"/>
    </location>
</feature>
<reference evidence="5 6" key="1">
    <citation type="journal article" date="2016" name="Genome Biol. Evol.">
        <title>Divergent and convergent evolution of fungal pathogenicity.</title>
        <authorList>
            <person name="Shang Y."/>
            <person name="Xiao G."/>
            <person name="Zheng P."/>
            <person name="Cen K."/>
            <person name="Zhan S."/>
            <person name="Wang C."/>
        </authorList>
    </citation>
    <scope>NUCLEOTIDE SEQUENCE [LARGE SCALE GENOMIC DNA]</scope>
    <source>
        <strain evidence="5 6">RCEF 2490</strain>
    </source>
</reference>